<dbReference type="AlphaFoldDB" id="A0AA96LDA1"/>
<proteinExistence type="predicted"/>
<evidence type="ECO:0000313" key="2">
    <source>
        <dbReference type="EMBL" id="WNQ10938.1"/>
    </source>
</evidence>
<gene>
    <name evidence="2" type="ORF">MJA45_25535</name>
</gene>
<dbReference type="KEGG" id="paun:MJA45_25535"/>
<dbReference type="EMBL" id="CP130318">
    <property type="protein sequence ID" value="WNQ10938.1"/>
    <property type="molecule type" value="Genomic_DNA"/>
</dbReference>
<evidence type="ECO:0000256" key="1">
    <source>
        <dbReference type="SAM" id="Phobius"/>
    </source>
</evidence>
<evidence type="ECO:0008006" key="4">
    <source>
        <dbReference type="Google" id="ProtNLM"/>
    </source>
</evidence>
<evidence type="ECO:0000313" key="3">
    <source>
        <dbReference type="Proteomes" id="UP001305702"/>
    </source>
</evidence>
<feature type="transmembrane region" description="Helical" evidence="1">
    <location>
        <begin position="113"/>
        <end position="137"/>
    </location>
</feature>
<keyword evidence="1" id="KW-0472">Membrane</keyword>
<keyword evidence="1" id="KW-0812">Transmembrane</keyword>
<organism evidence="2 3">
    <name type="scientific">Paenibacillus aurantius</name>
    <dbReference type="NCBI Taxonomy" id="2918900"/>
    <lineage>
        <taxon>Bacteria</taxon>
        <taxon>Bacillati</taxon>
        <taxon>Bacillota</taxon>
        <taxon>Bacilli</taxon>
        <taxon>Bacillales</taxon>
        <taxon>Paenibacillaceae</taxon>
        <taxon>Paenibacillus</taxon>
    </lineage>
</organism>
<sequence>MNSKTLVICLYLLLIYWLSVHYGTLHWFFYPSLGAFSFLLMHRTFHLRELGKVVAGAVLVSTISSVTYHLSSGLLCFLGTSLLTVWLMTRLKWNAPPILALSLVPFFAHPDTVWSFPVAVAVTLLGLMLAIAAALWLEAWSVSLVRLMAGKAWFAPSEEGPATPRLKQDGL</sequence>
<dbReference type="Proteomes" id="UP001305702">
    <property type="component" value="Chromosome"/>
</dbReference>
<keyword evidence="3" id="KW-1185">Reference proteome</keyword>
<protein>
    <recommendedName>
        <fullName evidence="4">HPP family protein</fullName>
    </recommendedName>
</protein>
<accession>A0AA96LDA1</accession>
<feature type="transmembrane region" description="Helical" evidence="1">
    <location>
        <begin position="7"/>
        <end position="30"/>
    </location>
</feature>
<feature type="transmembrane region" description="Helical" evidence="1">
    <location>
        <begin position="75"/>
        <end position="93"/>
    </location>
</feature>
<name>A0AA96LDA1_9BACL</name>
<keyword evidence="1" id="KW-1133">Transmembrane helix</keyword>
<reference evidence="2 3" key="1">
    <citation type="submission" date="2022-02" db="EMBL/GenBank/DDBJ databases">
        <title>Paenibacillus sp. MBLB1776 Whole Genome Shotgun Sequencing.</title>
        <authorList>
            <person name="Hwang C.Y."/>
            <person name="Cho E.-S."/>
            <person name="Seo M.-J."/>
        </authorList>
    </citation>
    <scope>NUCLEOTIDE SEQUENCE [LARGE SCALE GENOMIC DNA]</scope>
    <source>
        <strain evidence="2 3">MBLB1776</strain>
    </source>
</reference>
<feature type="transmembrane region" description="Helical" evidence="1">
    <location>
        <begin position="50"/>
        <end position="68"/>
    </location>
</feature>
<dbReference type="RefSeq" id="WP_315604714.1">
    <property type="nucleotide sequence ID" value="NZ_CP130318.1"/>
</dbReference>